<dbReference type="EMBL" id="CH902618">
    <property type="protein sequence ID" value="EDV41384.1"/>
    <property type="molecule type" value="Genomic_DNA"/>
</dbReference>
<feature type="region of interest" description="Disordered" evidence="2">
    <location>
        <begin position="117"/>
        <end position="155"/>
    </location>
</feature>
<evidence type="ECO:0000256" key="2">
    <source>
        <dbReference type="SAM" id="MobiDB-lite"/>
    </source>
</evidence>
<dbReference type="OrthoDB" id="6499155at2759"/>
<keyword evidence="1" id="KW-0175">Coiled coil</keyword>
<dbReference type="KEGG" id="dan:6506088"/>
<accession>B3MB83</accession>
<feature type="region of interest" description="Disordered" evidence="2">
    <location>
        <begin position="319"/>
        <end position="340"/>
    </location>
</feature>
<reference evidence="3" key="2">
    <citation type="journal article" date="2008" name="Bioinformatics">
        <title>Assembly reconciliation.</title>
        <authorList>
            <person name="Zimin A.V."/>
            <person name="Smith D.R."/>
            <person name="Sutton G."/>
            <person name="Yorke J.A."/>
        </authorList>
    </citation>
    <scope>NUCLEOTIDE SEQUENCE</scope>
    <source>
        <strain evidence="3">TSC#14024-0371.13</strain>
    </source>
</reference>
<dbReference type="Proteomes" id="UP000007801">
    <property type="component" value="Unassembled WGS sequence"/>
</dbReference>
<evidence type="ECO:0000313" key="4">
    <source>
        <dbReference type="EMBL" id="KPU79082.1"/>
    </source>
</evidence>
<feature type="region of interest" description="Disordered" evidence="2">
    <location>
        <begin position="57"/>
        <end position="88"/>
    </location>
</feature>
<feature type="compositionally biased region" description="Low complexity" evidence="2">
    <location>
        <begin position="504"/>
        <end position="528"/>
    </location>
</feature>
<dbReference type="FunCoup" id="B3MB83">
    <property type="interactions" value="11"/>
</dbReference>
<feature type="compositionally biased region" description="Polar residues" evidence="2">
    <location>
        <begin position="127"/>
        <end position="146"/>
    </location>
</feature>
<dbReference type="AlphaFoldDB" id="B3MB83"/>
<protein>
    <submittedName>
        <fullName evidence="3">Uncharacterized protein, isoform A</fullName>
    </submittedName>
    <submittedName>
        <fullName evidence="4">Uncharacterized protein, isoform B</fullName>
    </submittedName>
    <submittedName>
        <fullName evidence="5">Uncharacterized protein, isoform C</fullName>
    </submittedName>
</protein>
<feature type="coiled-coil region" evidence="1">
    <location>
        <begin position="418"/>
        <end position="459"/>
    </location>
</feature>
<reference evidence="3" key="3">
    <citation type="submission" date="2015-10" db="EMBL/GenBank/DDBJ databases">
        <authorList>
            <consortium name="FlyBase"/>
        </authorList>
    </citation>
    <scope>NUCLEOTIDE SEQUENCE</scope>
    <source>
        <strain evidence="3">TSC#14024-0371.13</strain>
    </source>
</reference>
<dbReference type="HOGENOM" id="CLU_466367_0_0_1"/>
<organism evidence="3 6">
    <name type="scientific">Drosophila ananassae</name>
    <name type="common">Fruit fly</name>
    <dbReference type="NCBI Taxonomy" id="7217"/>
    <lineage>
        <taxon>Eukaryota</taxon>
        <taxon>Metazoa</taxon>
        <taxon>Ecdysozoa</taxon>
        <taxon>Arthropoda</taxon>
        <taxon>Hexapoda</taxon>
        <taxon>Insecta</taxon>
        <taxon>Pterygota</taxon>
        <taxon>Neoptera</taxon>
        <taxon>Endopterygota</taxon>
        <taxon>Diptera</taxon>
        <taxon>Brachycera</taxon>
        <taxon>Muscomorpha</taxon>
        <taxon>Ephydroidea</taxon>
        <taxon>Drosophilidae</taxon>
        <taxon>Drosophila</taxon>
        <taxon>Sophophora</taxon>
    </lineage>
</organism>
<reference evidence="3 6" key="1">
    <citation type="journal article" date="2007" name="Nature">
        <title>Evolution of genes and genomes on the Drosophila phylogeny.</title>
        <authorList>
            <consortium name="Drosophila 12 Genomes Consortium"/>
            <person name="Clark A.G."/>
            <person name="Eisen M.B."/>
            <person name="Smith D.R."/>
            <person name="Bergman C.M."/>
            <person name="Oliver B."/>
            <person name="Markow T.A."/>
            <person name="Kaufman T.C."/>
            <person name="Kellis M."/>
            <person name="Gelbart W."/>
            <person name="Iyer V.N."/>
            <person name="Pollard D.A."/>
            <person name="Sackton T.B."/>
            <person name="Larracuente A.M."/>
            <person name="Singh N.D."/>
            <person name="Abad J.P."/>
            <person name="Abt D.N."/>
            <person name="Adryan B."/>
            <person name="Aguade M."/>
            <person name="Akashi H."/>
            <person name="Anderson W.W."/>
            <person name="Aquadro C.F."/>
            <person name="Ardell D.H."/>
            <person name="Arguello R."/>
            <person name="Artieri C.G."/>
            <person name="Barbash D.A."/>
            <person name="Barker D."/>
            <person name="Barsanti P."/>
            <person name="Batterham P."/>
            <person name="Batzoglou S."/>
            <person name="Begun D."/>
            <person name="Bhutkar A."/>
            <person name="Blanco E."/>
            <person name="Bosak S.A."/>
            <person name="Bradley R.K."/>
            <person name="Brand A.D."/>
            <person name="Brent M.R."/>
            <person name="Brooks A.N."/>
            <person name="Brown R.H."/>
            <person name="Butlin R.K."/>
            <person name="Caggese C."/>
            <person name="Calvi B.R."/>
            <person name="Bernardo de Carvalho A."/>
            <person name="Caspi A."/>
            <person name="Castrezana S."/>
            <person name="Celniker S.E."/>
            <person name="Chang J.L."/>
            <person name="Chapple C."/>
            <person name="Chatterji S."/>
            <person name="Chinwalla A."/>
            <person name="Civetta A."/>
            <person name="Clifton S.W."/>
            <person name="Comeron J.M."/>
            <person name="Costello J.C."/>
            <person name="Coyne J.A."/>
            <person name="Daub J."/>
            <person name="David R.G."/>
            <person name="Delcher A.L."/>
            <person name="Delehaunty K."/>
            <person name="Do C.B."/>
            <person name="Ebling H."/>
            <person name="Edwards K."/>
            <person name="Eickbush T."/>
            <person name="Evans J.D."/>
            <person name="Filipski A."/>
            <person name="Findeiss S."/>
            <person name="Freyhult E."/>
            <person name="Fulton L."/>
            <person name="Fulton R."/>
            <person name="Garcia A.C."/>
            <person name="Gardiner A."/>
            <person name="Garfield D.A."/>
            <person name="Garvin B.E."/>
            <person name="Gibson G."/>
            <person name="Gilbert D."/>
            <person name="Gnerre S."/>
            <person name="Godfrey J."/>
            <person name="Good R."/>
            <person name="Gotea V."/>
            <person name="Gravely B."/>
            <person name="Greenberg A.J."/>
            <person name="Griffiths-Jones S."/>
            <person name="Gross S."/>
            <person name="Guigo R."/>
            <person name="Gustafson E.A."/>
            <person name="Haerty W."/>
            <person name="Hahn M.W."/>
            <person name="Halligan D.L."/>
            <person name="Halpern A.L."/>
            <person name="Halter G.M."/>
            <person name="Han M.V."/>
            <person name="Heger A."/>
            <person name="Hillier L."/>
            <person name="Hinrichs A.S."/>
            <person name="Holmes I."/>
            <person name="Hoskins R.A."/>
            <person name="Hubisz M.J."/>
            <person name="Hultmark D."/>
            <person name="Huntley M.A."/>
            <person name="Jaffe D.B."/>
            <person name="Jagadeeshan S."/>
            <person name="Jeck W.R."/>
            <person name="Johnson J."/>
            <person name="Jones C.D."/>
            <person name="Jordan W.C."/>
            <person name="Karpen G.H."/>
            <person name="Kataoka E."/>
            <person name="Keightley P.D."/>
            <person name="Kheradpour P."/>
            <person name="Kirkness E.F."/>
            <person name="Koerich L.B."/>
            <person name="Kristiansen K."/>
            <person name="Kudrna D."/>
            <person name="Kulathinal R.J."/>
            <person name="Kumar S."/>
            <person name="Kwok R."/>
            <person name="Lander E."/>
            <person name="Langley C.H."/>
            <person name="Lapoint R."/>
            <person name="Lazzaro B.P."/>
            <person name="Lee S.J."/>
            <person name="Levesque L."/>
            <person name="Li R."/>
            <person name="Lin C.F."/>
            <person name="Lin M.F."/>
            <person name="Lindblad-Toh K."/>
            <person name="Llopart A."/>
            <person name="Long M."/>
            <person name="Low L."/>
            <person name="Lozovsky E."/>
            <person name="Lu J."/>
            <person name="Luo M."/>
            <person name="Machado C.A."/>
            <person name="Makalowski W."/>
            <person name="Marzo M."/>
            <person name="Matsuda M."/>
            <person name="Matzkin L."/>
            <person name="McAllister B."/>
            <person name="McBride C.S."/>
            <person name="McKernan B."/>
            <person name="McKernan K."/>
            <person name="Mendez-Lago M."/>
            <person name="Minx P."/>
            <person name="Mollenhauer M.U."/>
            <person name="Montooth K."/>
            <person name="Mount S.M."/>
            <person name="Mu X."/>
            <person name="Myers E."/>
            <person name="Negre B."/>
            <person name="Newfeld S."/>
            <person name="Nielsen R."/>
            <person name="Noor M.A."/>
            <person name="O'Grady P."/>
            <person name="Pachter L."/>
            <person name="Papaceit M."/>
            <person name="Parisi M.J."/>
            <person name="Parisi M."/>
            <person name="Parts L."/>
            <person name="Pedersen J.S."/>
            <person name="Pesole G."/>
            <person name="Phillippy A.M."/>
            <person name="Ponting C.P."/>
            <person name="Pop M."/>
            <person name="Porcelli D."/>
            <person name="Powell J.R."/>
            <person name="Prohaska S."/>
            <person name="Pruitt K."/>
            <person name="Puig M."/>
            <person name="Quesneville H."/>
            <person name="Ram K.R."/>
            <person name="Rand D."/>
            <person name="Rasmussen M.D."/>
            <person name="Reed L.K."/>
            <person name="Reenan R."/>
            <person name="Reily A."/>
            <person name="Remington K.A."/>
            <person name="Rieger T.T."/>
            <person name="Ritchie M.G."/>
            <person name="Robin C."/>
            <person name="Rogers Y.H."/>
            <person name="Rohde C."/>
            <person name="Rozas J."/>
            <person name="Rubenfield M.J."/>
            <person name="Ruiz A."/>
            <person name="Russo S."/>
            <person name="Salzberg S.L."/>
            <person name="Sanchez-Gracia A."/>
            <person name="Saranga D.J."/>
            <person name="Sato H."/>
            <person name="Schaeffer S.W."/>
            <person name="Schatz M.C."/>
            <person name="Schlenke T."/>
            <person name="Schwartz R."/>
            <person name="Segarra C."/>
            <person name="Singh R.S."/>
            <person name="Sirot L."/>
            <person name="Sirota M."/>
            <person name="Sisneros N.B."/>
            <person name="Smith C.D."/>
            <person name="Smith T.F."/>
            <person name="Spieth J."/>
            <person name="Stage D.E."/>
            <person name="Stark A."/>
            <person name="Stephan W."/>
            <person name="Strausberg R.L."/>
            <person name="Strempel S."/>
            <person name="Sturgill D."/>
            <person name="Sutton G."/>
            <person name="Sutton G.G."/>
            <person name="Tao W."/>
            <person name="Teichmann S."/>
            <person name="Tobari Y.N."/>
            <person name="Tomimura Y."/>
            <person name="Tsolas J.M."/>
            <person name="Valente V.L."/>
            <person name="Venter E."/>
            <person name="Venter J.C."/>
            <person name="Vicario S."/>
            <person name="Vieira F.G."/>
            <person name="Vilella A.J."/>
            <person name="Villasante A."/>
            <person name="Walenz B."/>
            <person name="Wang J."/>
            <person name="Wasserman M."/>
            <person name="Watts T."/>
            <person name="Wilson D."/>
            <person name="Wilson R.K."/>
            <person name="Wing R.A."/>
            <person name="Wolfner M.F."/>
            <person name="Wong A."/>
            <person name="Wong G.K."/>
            <person name="Wu C.I."/>
            <person name="Wu G."/>
            <person name="Yamamoto D."/>
            <person name="Yang H.P."/>
            <person name="Yang S.P."/>
            <person name="Yorke J.A."/>
            <person name="Yoshida K."/>
            <person name="Zdobnov E."/>
            <person name="Zhang P."/>
            <person name="Zhang Y."/>
            <person name="Zimin A.V."/>
            <person name="Baldwin J."/>
            <person name="Abdouelleil A."/>
            <person name="Abdulkadir J."/>
            <person name="Abebe A."/>
            <person name="Abera B."/>
            <person name="Abreu J."/>
            <person name="Acer S.C."/>
            <person name="Aftuck L."/>
            <person name="Alexander A."/>
            <person name="An P."/>
            <person name="Anderson E."/>
            <person name="Anderson S."/>
            <person name="Arachi H."/>
            <person name="Azer M."/>
            <person name="Bachantsang P."/>
            <person name="Barry A."/>
            <person name="Bayul T."/>
            <person name="Berlin A."/>
            <person name="Bessette D."/>
            <person name="Bloom T."/>
            <person name="Blye J."/>
            <person name="Boguslavskiy L."/>
            <person name="Bonnet C."/>
            <person name="Boukhgalter B."/>
            <person name="Bourzgui I."/>
            <person name="Brown A."/>
            <person name="Cahill P."/>
            <person name="Channer S."/>
            <person name="Cheshatsang Y."/>
            <person name="Chuda L."/>
            <person name="Citroen M."/>
            <person name="Collymore A."/>
            <person name="Cooke P."/>
            <person name="Costello M."/>
            <person name="D'Aco K."/>
            <person name="Daza R."/>
            <person name="De Haan G."/>
            <person name="DeGray S."/>
            <person name="DeMaso C."/>
            <person name="Dhargay N."/>
            <person name="Dooley K."/>
            <person name="Dooley E."/>
            <person name="Doricent M."/>
            <person name="Dorje P."/>
            <person name="Dorjee K."/>
            <person name="Dupes A."/>
            <person name="Elong R."/>
            <person name="Falk J."/>
            <person name="Farina A."/>
            <person name="Faro S."/>
            <person name="Ferguson D."/>
            <person name="Fisher S."/>
            <person name="Foley C.D."/>
            <person name="Franke A."/>
            <person name="Friedrich D."/>
            <person name="Gadbois L."/>
            <person name="Gearin G."/>
            <person name="Gearin C.R."/>
            <person name="Giannoukos G."/>
            <person name="Goode T."/>
            <person name="Graham J."/>
            <person name="Grandbois E."/>
            <person name="Grewal S."/>
            <person name="Gyaltsen K."/>
            <person name="Hafez N."/>
            <person name="Hagos B."/>
            <person name="Hall J."/>
            <person name="Henson C."/>
            <person name="Hollinger A."/>
            <person name="Honan T."/>
            <person name="Huard M.D."/>
            <person name="Hughes L."/>
            <person name="Hurhula B."/>
            <person name="Husby M.E."/>
            <person name="Kamat A."/>
            <person name="Kanga B."/>
            <person name="Kashin S."/>
            <person name="Khazanovich D."/>
            <person name="Kisner P."/>
            <person name="Lance K."/>
            <person name="Lara M."/>
            <person name="Lee W."/>
            <person name="Lennon N."/>
            <person name="Letendre F."/>
            <person name="LeVine R."/>
            <person name="Lipovsky A."/>
            <person name="Liu X."/>
            <person name="Liu J."/>
            <person name="Liu S."/>
            <person name="Lokyitsang T."/>
            <person name="Lokyitsang Y."/>
            <person name="Lubonja R."/>
            <person name="Lui A."/>
            <person name="MacDonald P."/>
            <person name="Magnisalis V."/>
            <person name="Maru K."/>
            <person name="Matthews C."/>
            <person name="McCusker W."/>
            <person name="McDonough S."/>
            <person name="Mehta T."/>
            <person name="Meldrim J."/>
            <person name="Meneus L."/>
            <person name="Mihai O."/>
            <person name="Mihalev A."/>
            <person name="Mihova T."/>
            <person name="Mittelman R."/>
            <person name="Mlenga V."/>
            <person name="Montmayeur A."/>
            <person name="Mulrain L."/>
            <person name="Navidi A."/>
            <person name="Naylor J."/>
            <person name="Negash T."/>
            <person name="Nguyen T."/>
            <person name="Nguyen N."/>
            <person name="Nicol R."/>
            <person name="Norbu C."/>
            <person name="Norbu N."/>
            <person name="Novod N."/>
            <person name="O'Neill B."/>
            <person name="Osman S."/>
            <person name="Markiewicz E."/>
            <person name="Oyono O.L."/>
            <person name="Patti C."/>
            <person name="Phunkhang P."/>
            <person name="Pierre F."/>
            <person name="Priest M."/>
            <person name="Raghuraman S."/>
            <person name="Rege F."/>
            <person name="Reyes R."/>
            <person name="Rise C."/>
            <person name="Rogov P."/>
            <person name="Ross K."/>
            <person name="Ryan E."/>
            <person name="Settipalli S."/>
            <person name="Shea T."/>
            <person name="Sherpa N."/>
            <person name="Shi L."/>
            <person name="Shih D."/>
            <person name="Sparrow T."/>
            <person name="Spaulding J."/>
            <person name="Stalker J."/>
            <person name="Stange-Thomann N."/>
            <person name="Stavropoulos S."/>
            <person name="Stone C."/>
            <person name="Strader C."/>
            <person name="Tesfaye S."/>
            <person name="Thomson T."/>
            <person name="Thoulutsang Y."/>
            <person name="Thoulutsang D."/>
            <person name="Topham K."/>
            <person name="Topping I."/>
            <person name="Tsamla T."/>
            <person name="Vassiliev H."/>
            <person name="Vo A."/>
            <person name="Wangchuk T."/>
            <person name="Wangdi T."/>
            <person name="Weiand M."/>
            <person name="Wilkinson J."/>
            <person name="Wilson A."/>
            <person name="Yadav S."/>
            <person name="Young G."/>
            <person name="Yu Q."/>
            <person name="Zembek L."/>
            <person name="Zhong D."/>
            <person name="Zimmer A."/>
            <person name="Zwirko Z."/>
            <person name="Jaffe D.B."/>
            <person name="Alvarez P."/>
            <person name="Brockman W."/>
            <person name="Butler J."/>
            <person name="Chin C."/>
            <person name="Gnerre S."/>
            <person name="Grabherr M."/>
            <person name="Kleber M."/>
            <person name="Mauceli E."/>
            <person name="MacCallum I."/>
        </authorList>
    </citation>
    <scope>NUCLEOTIDE SEQUENCE [LARGE SCALE GENOMIC DNA]</scope>
    <source>
        <strain evidence="3">TSC#14024-0371.13</strain>
        <strain evidence="6">Tucson 14024-0371.13</strain>
    </source>
</reference>
<feature type="region of interest" description="Disordered" evidence="2">
    <location>
        <begin position="244"/>
        <end position="272"/>
    </location>
</feature>
<feature type="compositionally biased region" description="Low complexity" evidence="2">
    <location>
        <begin position="68"/>
        <end position="88"/>
    </location>
</feature>
<evidence type="ECO:0000256" key="1">
    <source>
        <dbReference type="SAM" id="Coils"/>
    </source>
</evidence>
<dbReference type="GeneID" id="6506088"/>
<feature type="compositionally biased region" description="Low complexity" evidence="2">
    <location>
        <begin position="1"/>
        <end position="16"/>
    </location>
</feature>
<sequence>MANGNNATTNEEATANKQCKQEPRNMQKGPHPTAVEATAASATVAVNDLVADLCQNERMSDPSGIRPTFSSTTSATTGSGPSSSSSFSFKHFLSSTGTVTAPTSTVTSVDAPVAVQTSTGARPKVPQSASTFHMQPSDANGSSASSKMKRSPRFSSFDSQASLAEYAACGGGPGCSSGSQRRLRPDLRMENHAVDDDHVALAQVRNSRLYDEHADEDIFPSAASNLQSAEPGFGYVQRSYSSYEMPRPGTCPSSSPRRRQTGNREQRPNRLVLPCGPKLKLDLPLDTVPGTCATTSCGSAATAALPDFVQDHLPDARCASQEARLSSPPQSPLGAAEAPCGPIGQLPSALASMDMTSAGAISGTSGEPPAGSTVKMLPDFLSDGPIMHSSQRLADVAIGLPSNSIDSPPQEAVGTLQLSGLLQENESLKRELQETRFELNAQTRRANDFEKQLLQLTESTRRRETVVTAANTQTTQRLRRQVSALEAELCALRSANATDGAAGGVPVVTPVSGSGSAASSGSNSSRPSRTQQLSRDLMRAADTAEQNLRQLLTGVENLRQMAANLDQPVEGTTSPCSPDLYSDFN</sequence>
<dbReference type="STRING" id="7217.B3MB83"/>
<dbReference type="SMR" id="B3MB83"/>
<name>B3MB83_DROAN</name>
<keyword evidence="6" id="KW-1185">Reference proteome</keyword>
<evidence type="ECO:0000313" key="5">
    <source>
        <dbReference type="EMBL" id="KPU79083.1"/>
    </source>
</evidence>
<feature type="region of interest" description="Disordered" evidence="2">
    <location>
        <begin position="1"/>
        <end position="35"/>
    </location>
</feature>
<gene>
    <name evidence="3" type="primary">Dana\GF23447</name>
    <name evidence="3" type="synonym">dana_GLEANR_8242</name>
    <name evidence="3" type="ORF">GF23447</name>
</gene>
<evidence type="ECO:0000313" key="3">
    <source>
        <dbReference type="EMBL" id="EDV41384.1"/>
    </source>
</evidence>
<feature type="region of interest" description="Disordered" evidence="2">
    <location>
        <begin position="499"/>
        <end position="535"/>
    </location>
</feature>
<dbReference type="OMA" id="YSSYDMP"/>
<feature type="region of interest" description="Disordered" evidence="2">
    <location>
        <begin position="565"/>
        <end position="585"/>
    </location>
</feature>
<evidence type="ECO:0000313" key="6">
    <source>
        <dbReference type="Proteomes" id="UP000007801"/>
    </source>
</evidence>
<dbReference type="EMBL" id="CH902618">
    <property type="protein sequence ID" value="KPU79082.1"/>
    <property type="molecule type" value="Genomic_DNA"/>
</dbReference>
<proteinExistence type="predicted"/>
<dbReference type="eggNOG" id="ENOG502QUJK">
    <property type="taxonomic scope" value="Eukaryota"/>
</dbReference>
<dbReference type="EMBL" id="CH902618">
    <property type="protein sequence ID" value="KPU79083.1"/>
    <property type="molecule type" value="Genomic_DNA"/>
</dbReference>